<dbReference type="SMR" id="A9WTT0"/>
<dbReference type="AlphaFoldDB" id="A9WTT0"/>
<dbReference type="KEGG" id="rsa:RSal33209_2877"/>
<proteinExistence type="predicted"/>
<dbReference type="HOGENOM" id="CLU_049925_1_0_11"/>
<dbReference type="STRING" id="288705.RSal33209_2877"/>
<dbReference type="PANTHER" id="PTHR40128:SF1">
    <property type="entry name" value="PHYTANOYL-COA HYDROXYLASE"/>
    <property type="match status" value="1"/>
</dbReference>
<keyword evidence="2" id="KW-1185">Reference proteome</keyword>
<dbReference type="EMBL" id="CP000910">
    <property type="protein sequence ID" value="ABY24601.1"/>
    <property type="molecule type" value="Genomic_DNA"/>
</dbReference>
<dbReference type="GO" id="GO:0016706">
    <property type="term" value="F:2-oxoglutarate-dependent dioxygenase activity"/>
    <property type="evidence" value="ECO:0007669"/>
    <property type="project" value="UniProtKB-ARBA"/>
</dbReference>
<name>A9WTT0_RENSM</name>
<evidence type="ECO:0000313" key="1">
    <source>
        <dbReference type="EMBL" id="ABY24601.1"/>
    </source>
</evidence>
<dbReference type="SUPFAM" id="SSF51197">
    <property type="entry name" value="Clavaminate synthase-like"/>
    <property type="match status" value="1"/>
</dbReference>
<gene>
    <name evidence="1" type="ordered locus">RSal33209_2877</name>
</gene>
<dbReference type="Proteomes" id="UP000002007">
    <property type="component" value="Chromosome"/>
</dbReference>
<reference evidence="2" key="1">
    <citation type="journal article" date="2008" name="J. Bacteriol.">
        <title>Genome sequence of the fish pathogen Renibacterium salmoninarum suggests reductive evolution away from an environmental Arthrobacter ancestor.</title>
        <authorList>
            <person name="Wiens G.D."/>
            <person name="Rockey D.D."/>
            <person name="Wu Z."/>
            <person name="Chang J."/>
            <person name="Levy R."/>
            <person name="Crane S."/>
            <person name="Chen D.S."/>
            <person name="Capri G.R."/>
            <person name="Burnett J.R."/>
            <person name="Sudheesh P.S."/>
            <person name="Schipma M.J."/>
            <person name="Burd H."/>
            <person name="Bhattacharyya A."/>
            <person name="Rhodes L.D."/>
            <person name="Kaul R."/>
            <person name="Strom M.S."/>
        </authorList>
    </citation>
    <scope>NUCLEOTIDE SEQUENCE [LARGE SCALE GENOMIC DNA]</scope>
    <source>
        <strain evidence="2">ATCC 33209 / DSM 20767 / JCM 11484 / NBRC 15589 / NCIMB 2235</strain>
    </source>
</reference>
<dbReference type="eggNOG" id="COG5285">
    <property type="taxonomic scope" value="Bacteria"/>
</dbReference>
<sequence>MVFGPPPLFVSPLISKKSSNGTRSKSIFKRGRHLYARRMLTSNGYSLDESPQRLGLLDPVPASEMRDFDALWHRIRNDGYLYLKGFLPSQDVQDFRHYYFKSLAGTGLHRVGTDPGQGISAEQKPDQAALRRVLFDSIVPGTEYAGLTAHPRIVDWFKWFLADDVHLHRRKIIRHTRPGDAGIGTATQAHYDLVYLREGADKVLSMWIPLGDCPRSRGGLVYLEQSHRWVLAEEAAGTLPQPAASITADLPGLAQKHDARWLAADYQAGDVVVHSAHMVHAALDNVDPDGVIRLSTDIRYQRSGEPIDWRWQNDWNWADGL</sequence>
<accession>A9WTT0</accession>
<dbReference type="PANTHER" id="PTHR40128">
    <property type="entry name" value="EXPRESSED PROTEIN"/>
    <property type="match status" value="1"/>
</dbReference>
<dbReference type="InterPro" id="IPR008775">
    <property type="entry name" value="Phytyl_CoA_dOase-like"/>
</dbReference>
<dbReference type="Pfam" id="PF05721">
    <property type="entry name" value="PhyH"/>
    <property type="match status" value="1"/>
</dbReference>
<organism evidence="1 2">
    <name type="scientific">Renibacterium salmoninarum (strain ATCC 33209 / DSM 20767 / JCM 11484 / NBRC 15589 / NCIMB 2235)</name>
    <dbReference type="NCBI Taxonomy" id="288705"/>
    <lineage>
        <taxon>Bacteria</taxon>
        <taxon>Bacillati</taxon>
        <taxon>Actinomycetota</taxon>
        <taxon>Actinomycetes</taxon>
        <taxon>Micrococcales</taxon>
        <taxon>Micrococcaceae</taxon>
        <taxon>Renibacterium</taxon>
    </lineage>
</organism>
<evidence type="ECO:0000313" key="2">
    <source>
        <dbReference type="Proteomes" id="UP000002007"/>
    </source>
</evidence>
<dbReference type="Gene3D" id="2.60.120.620">
    <property type="entry name" value="q2cbj1_9rhob like domain"/>
    <property type="match status" value="1"/>
</dbReference>
<protein>
    <submittedName>
        <fullName evidence="1">Oxidoreductase</fullName>
    </submittedName>
</protein>